<dbReference type="PATRIC" id="fig|1240678.4.peg.6937"/>
<dbReference type="AlphaFoldDB" id="A0A0D7CD91"/>
<evidence type="ECO:0000313" key="3">
    <source>
        <dbReference type="Proteomes" id="UP000032458"/>
    </source>
</evidence>
<organism evidence="2 3">
    <name type="scientific">Streptomyces natalensis ATCC 27448</name>
    <dbReference type="NCBI Taxonomy" id="1240678"/>
    <lineage>
        <taxon>Bacteria</taxon>
        <taxon>Bacillati</taxon>
        <taxon>Actinomycetota</taxon>
        <taxon>Actinomycetes</taxon>
        <taxon>Kitasatosporales</taxon>
        <taxon>Streptomycetaceae</taxon>
        <taxon>Streptomyces</taxon>
    </lineage>
</organism>
<name>A0A0D7CD91_9ACTN</name>
<keyword evidence="1" id="KW-1133">Transmembrane helix</keyword>
<evidence type="ECO:0000256" key="1">
    <source>
        <dbReference type="SAM" id="Phobius"/>
    </source>
</evidence>
<gene>
    <name evidence="2" type="ORF">SNA_32470</name>
</gene>
<reference evidence="2 3" key="1">
    <citation type="submission" date="2014-09" db="EMBL/GenBank/DDBJ databases">
        <title>Draft genome sequence of Streptomyces natalensis ATCC 27448, producer of the antifungal pimaricin.</title>
        <authorList>
            <person name="Mendes M.V."/>
            <person name="Beites T."/>
            <person name="Pires S."/>
            <person name="Santos C.L."/>
            <person name="Moradas-Ferreira P."/>
        </authorList>
    </citation>
    <scope>NUCLEOTIDE SEQUENCE [LARGE SCALE GENOMIC DNA]</scope>
    <source>
        <strain evidence="2 3">ATCC 27448</strain>
    </source>
</reference>
<evidence type="ECO:0000313" key="2">
    <source>
        <dbReference type="EMBL" id="KIZ13855.1"/>
    </source>
</evidence>
<dbReference type="Pfam" id="PF13787">
    <property type="entry name" value="HXXEE"/>
    <property type="match status" value="1"/>
</dbReference>
<protein>
    <recommendedName>
        <fullName evidence="4">HXXEE domain-containing protein</fullName>
    </recommendedName>
</protein>
<proteinExistence type="predicted"/>
<dbReference type="Proteomes" id="UP000032458">
    <property type="component" value="Unassembled WGS sequence"/>
</dbReference>
<sequence length="163" mass="16985">MPRPRTVSPAFTLGLFAAWALHDAEEVASGPSCIRENVPVLRERFPQLPEYIWEFMAAFDDREFRAALAVMALIVGAVAVSGYRSGGHSAFFQSTLDGFGPHGLPHLAQAAAVRGCTPGSATSAGVGGRRGGAYGAARRGRFAPVGVMVPVDGPAAATVCSRT</sequence>
<feature type="transmembrane region" description="Helical" evidence="1">
    <location>
        <begin position="64"/>
        <end position="83"/>
    </location>
</feature>
<accession>A0A0D7CD91</accession>
<keyword evidence="1" id="KW-0472">Membrane</keyword>
<evidence type="ECO:0008006" key="4">
    <source>
        <dbReference type="Google" id="ProtNLM"/>
    </source>
</evidence>
<keyword evidence="1" id="KW-0812">Transmembrane</keyword>
<dbReference type="InterPro" id="IPR025671">
    <property type="entry name" value="HXXEE"/>
</dbReference>
<comment type="caution">
    <text evidence="2">The sequence shown here is derived from an EMBL/GenBank/DDBJ whole genome shotgun (WGS) entry which is preliminary data.</text>
</comment>
<keyword evidence="3" id="KW-1185">Reference proteome</keyword>
<dbReference type="EMBL" id="JRKI01000061">
    <property type="protein sequence ID" value="KIZ13855.1"/>
    <property type="molecule type" value="Genomic_DNA"/>
</dbReference>